<dbReference type="Proteomes" id="UP000267821">
    <property type="component" value="Unassembled WGS sequence"/>
</dbReference>
<name>A0A3N4LUH9_9PEZI</name>
<dbReference type="OrthoDB" id="5803896at2759"/>
<reference evidence="1 2" key="1">
    <citation type="journal article" date="2018" name="Nat. Ecol. Evol.">
        <title>Pezizomycetes genomes reveal the molecular basis of ectomycorrhizal truffle lifestyle.</title>
        <authorList>
            <person name="Murat C."/>
            <person name="Payen T."/>
            <person name="Noel B."/>
            <person name="Kuo A."/>
            <person name="Morin E."/>
            <person name="Chen J."/>
            <person name="Kohler A."/>
            <person name="Krizsan K."/>
            <person name="Balestrini R."/>
            <person name="Da Silva C."/>
            <person name="Montanini B."/>
            <person name="Hainaut M."/>
            <person name="Levati E."/>
            <person name="Barry K.W."/>
            <person name="Belfiori B."/>
            <person name="Cichocki N."/>
            <person name="Clum A."/>
            <person name="Dockter R.B."/>
            <person name="Fauchery L."/>
            <person name="Guy J."/>
            <person name="Iotti M."/>
            <person name="Le Tacon F."/>
            <person name="Lindquist E.A."/>
            <person name="Lipzen A."/>
            <person name="Malagnac F."/>
            <person name="Mello A."/>
            <person name="Molinier V."/>
            <person name="Miyauchi S."/>
            <person name="Poulain J."/>
            <person name="Riccioni C."/>
            <person name="Rubini A."/>
            <person name="Sitrit Y."/>
            <person name="Splivallo R."/>
            <person name="Traeger S."/>
            <person name="Wang M."/>
            <person name="Zifcakova L."/>
            <person name="Wipf D."/>
            <person name="Zambonelli A."/>
            <person name="Paolocci F."/>
            <person name="Nowrousian M."/>
            <person name="Ottonello S."/>
            <person name="Baldrian P."/>
            <person name="Spatafora J.W."/>
            <person name="Henrissat B."/>
            <person name="Nagy L.G."/>
            <person name="Aury J.M."/>
            <person name="Wincker P."/>
            <person name="Grigoriev I.V."/>
            <person name="Bonfante P."/>
            <person name="Martin F.M."/>
        </authorList>
    </citation>
    <scope>NUCLEOTIDE SEQUENCE [LARGE SCALE GENOMIC DNA]</scope>
    <source>
        <strain evidence="1 2">ATCC MYA-4762</strain>
    </source>
</reference>
<dbReference type="EMBL" id="ML121534">
    <property type="protein sequence ID" value="RPB26573.1"/>
    <property type="molecule type" value="Genomic_DNA"/>
</dbReference>
<protein>
    <recommendedName>
        <fullName evidence="3">Tc1-like transposase DDE domain-containing protein</fullName>
    </recommendedName>
</protein>
<dbReference type="Gene3D" id="3.30.420.10">
    <property type="entry name" value="Ribonuclease H-like superfamily/Ribonuclease H"/>
    <property type="match status" value="1"/>
</dbReference>
<accession>A0A3N4LUH9</accession>
<gene>
    <name evidence="1" type="ORF">L211DRAFT_866446</name>
</gene>
<sequence length="152" mass="17161">MQRAQLITSCGQNVISSSPTPIGFRRKDWTEEQWGHYIWNGECSVEKGKTGGVKWVFRKEGENPYQVGLADVTRTAKGVTLMVWGCFWGSTLGYLHLLLVGHNNSERYVEILEVYLPLVKEDMAAAGTSTPVFMQDNSPIHNSYYSLGWLSR</sequence>
<keyword evidence="2" id="KW-1185">Reference proteome</keyword>
<evidence type="ECO:0000313" key="2">
    <source>
        <dbReference type="Proteomes" id="UP000267821"/>
    </source>
</evidence>
<organism evidence="1 2">
    <name type="scientific">Terfezia boudieri ATCC MYA-4762</name>
    <dbReference type="NCBI Taxonomy" id="1051890"/>
    <lineage>
        <taxon>Eukaryota</taxon>
        <taxon>Fungi</taxon>
        <taxon>Dikarya</taxon>
        <taxon>Ascomycota</taxon>
        <taxon>Pezizomycotina</taxon>
        <taxon>Pezizomycetes</taxon>
        <taxon>Pezizales</taxon>
        <taxon>Pezizaceae</taxon>
        <taxon>Terfezia</taxon>
    </lineage>
</organism>
<dbReference type="InterPro" id="IPR036397">
    <property type="entry name" value="RNaseH_sf"/>
</dbReference>
<dbReference type="GO" id="GO:0003676">
    <property type="term" value="F:nucleic acid binding"/>
    <property type="evidence" value="ECO:0007669"/>
    <property type="project" value="InterPro"/>
</dbReference>
<evidence type="ECO:0000313" key="1">
    <source>
        <dbReference type="EMBL" id="RPB26573.1"/>
    </source>
</evidence>
<proteinExistence type="predicted"/>
<dbReference type="AlphaFoldDB" id="A0A3N4LUH9"/>
<evidence type="ECO:0008006" key="3">
    <source>
        <dbReference type="Google" id="ProtNLM"/>
    </source>
</evidence>
<dbReference type="STRING" id="1051890.A0A3N4LUH9"/>
<dbReference type="InParanoid" id="A0A3N4LUH9"/>